<evidence type="ECO:0000313" key="2">
    <source>
        <dbReference type="EMBL" id="MFC3152714.1"/>
    </source>
</evidence>
<comment type="caution">
    <text evidence="2">The sequence shown here is derived from an EMBL/GenBank/DDBJ whole genome shotgun (WGS) entry which is preliminary data.</text>
</comment>
<evidence type="ECO:0000256" key="1">
    <source>
        <dbReference type="SAM" id="SignalP"/>
    </source>
</evidence>
<protein>
    <recommendedName>
        <fullName evidence="4">Lipoprotein</fullName>
    </recommendedName>
</protein>
<sequence>MFSKLNIAYAILIALVLTSCAKTAVTIKTEPSGAKVYLFNEKGEQKDSVHSDTNYVVKNKEDYFDRDSETTSILMLAIKEGYKPQLSSTRLRLGEKNERSPIVRLDPLSTDISIETSPPGATVKFYDTRNREIPFLAKEFVSVRNPNLASRIEDHLRDVDHTTKAIKQNNLVTPFDQKYTTQTANNFFNRIAKIRIEKQGYNPEVHDISIRPDESNSFSYKLKPFNTSIKIISDIDGVEVEDVSNVSGASFGYLGKTPFIRKFTYDEVYKRDTFWNSGNIDLTLKSSRPGYENEYQNITVPIGEEMTVKITMRSQPKEISFQSDPQGSHVYVFRQKERDVFNPDTKKIEKKTLDHWKHLGVTPFTYYMDTSDPLKHTDQLKFSRPGYKDGFDLFKSGVNNYHLVLTPAGDIIQRQELKN</sequence>
<dbReference type="Proteomes" id="UP001595476">
    <property type="component" value="Unassembled WGS sequence"/>
</dbReference>
<dbReference type="PROSITE" id="PS51257">
    <property type="entry name" value="PROKAR_LIPOPROTEIN"/>
    <property type="match status" value="1"/>
</dbReference>
<accession>A0ABV7HFN6</accession>
<gene>
    <name evidence="2" type="ORF">ACFOEK_16880</name>
</gene>
<dbReference type="RefSeq" id="WP_386722639.1">
    <property type="nucleotide sequence ID" value="NZ_JBHRSZ010000007.1"/>
</dbReference>
<name>A0ABV7HFN6_9GAMM</name>
<keyword evidence="3" id="KW-1185">Reference proteome</keyword>
<organism evidence="2 3">
    <name type="scientific">Litoribrevibacter euphylliae</name>
    <dbReference type="NCBI Taxonomy" id="1834034"/>
    <lineage>
        <taxon>Bacteria</taxon>
        <taxon>Pseudomonadati</taxon>
        <taxon>Pseudomonadota</taxon>
        <taxon>Gammaproteobacteria</taxon>
        <taxon>Oceanospirillales</taxon>
        <taxon>Oceanospirillaceae</taxon>
        <taxon>Litoribrevibacter</taxon>
    </lineage>
</organism>
<feature type="signal peptide" evidence="1">
    <location>
        <begin position="1"/>
        <end position="24"/>
    </location>
</feature>
<proteinExistence type="predicted"/>
<dbReference type="EMBL" id="JBHRSZ010000007">
    <property type="protein sequence ID" value="MFC3152714.1"/>
    <property type="molecule type" value="Genomic_DNA"/>
</dbReference>
<evidence type="ECO:0000313" key="3">
    <source>
        <dbReference type="Proteomes" id="UP001595476"/>
    </source>
</evidence>
<evidence type="ECO:0008006" key="4">
    <source>
        <dbReference type="Google" id="ProtNLM"/>
    </source>
</evidence>
<keyword evidence="1" id="KW-0732">Signal</keyword>
<feature type="chain" id="PRO_5046359002" description="Lipoprotein" evidence="1">
    <location>
        <begin position="25"/>
        <end position="419"/>
    </location>
</feature>
<reference evidence="3" key="1">
    <citation type="journal article" date="2019" name="Int. J. Syst. Evol. Microbiol.">
        <title>The Global Catalogue of Microorganisms (GCM) 10K type strain sequencing project: providing services to taxonomists for standard genome sequencing and annotation.</title>
        <authorList>
            <consortium name="The Broad Institute Genomics Platform"/>
            <consortium name="The Broad Institute Genome Sequencing Center for Infectious Disease"/>
            <person name="Wu L."/>
            <person name="Ma J."/>
        </authorList>
    </citation>
    <scope>NUCLEOTIDE SEQUENCE [LARGE SCALE GENOMIC DNA]</scope>
    <source>
        <strain evidence="3">KCTC 52438</strain>
    </source>
</reference>